<keyword evidence="5" id="KW-0539">Nucleus</keyword>
<comment type="subcellular location">
    <subcellularLocation>
        <location evidence="2">Chromosome</location>
    </subcellularLocation>
    <subcellularLocation>
        <location evidence="1">Nucleus</location>
    </subcellularLocation>
</comment>
<dbReference type="GO" id="GO:0034472">
    <property type="term" value="P:snRNA 3'-end processing"/>
    <property type="evidence" value="ECO:0007669"/>
    <property type="project" value="InterPro"/>
</dbReference>
<dbReference type="PANTHER" id="PTHR13350:SF1">
    <property type="entry name" value="INTEGRATOR COMPLEX SUBUNIT 8"/>
    <property type="match status" value="1"/>
</dbReference>
<comment type="caution">
    <text evidence="8">The sequence shown here is derived from an EMBL/GenBank/DDBJ whole genome shotgun (WGS) entry which is preliminary data.</text>
</comment>
<evidence type="ECO:0000256" key="6">
    <source>
        <dbReference type="SAM" id="MobiDB-lite"/>
    </source>
</evidence>
<feature type="region of interest" description="Disordered" evidence="6">
    <location>
        <begin position="1"/>
        <end position="21"/>
    </location>
</feature>
<evidence type="ECO:0000256" key="2">
    <source>
        <dbReference type="ARBA" id="ARBA00004286"/>
    </source>
</evidence>
<accession>A0A7K9K660</accession>
<protein>
    <submittedName>
        <fullName evidence="8">INT8 protein</fullName>
    </submittedName>
</protein>
<evidence type="ECO:0000313" key="9">
    <source>
        <dbReference type="Proteomes" id="UP000523279"/>
    </source>
</evidence>
<feature type="non-terminal residue" evidence="8">
    <location>
        <position position="1"/>
    </location>
</feature>
<sequence>MSAEAADREAATSSRPCTPPQTSWFEFVLEEALLEQHLQKPSPDPPPVQLIVQFLEQASKPSVNEQNQVQPPPDNKRNRILKLLALKVAAHLKWDLDVLEKSLSVPVLNMLLNELLCISKVPPGTKHVDVDLSSLPPTTAMAILLYNRWAIRTIVQSSFPVKQAKPGPPQLNVMNHIQQEKELTENILKVLKEQAADSILVLEGALKLNKDLYVHTIRTLDLLAMEPGMVNGETESSTAGLKISAEEIQCQVCYDLGAIYFQQGSTNAAVHEKAKEKFFKTKELIAKNGSSSLHFTIDEERLAGYCQACEVLTASSDDASQQATPYSQIHSCMKSGKYQDIVKIFLEDNLTLSLPEQFRQSVLRELFQKAQQGNDALDEVCFKVCVCNTVCDVLQDRIIDIQFCQLFLKPSKEKIDFLLEVCSGSINLESASEELKRRMAAFLKNLCLGMEDLQFVFMISSHDLFIKLLKDDERKLLIDQMRKRSPRINLCTKPVTSFYDIPASASVNIGQLEHQLILSVDPWRIRQILIELHGMTSERQFWTISNKWEVPNVYGSVILGIKDSLTRDLVYILMAKGLHCCAIKDFVHAKQLFAACLELVTEFSPKLRQVMLNEMLLLDIYTHEAGAGVSGERPPSDLISRVRGYLEMRVPDIPLRQVIAEECVAFLLNWCENEYLTMQVPLPLVQTNPYVKLGQLLAATCKELPGPKESRRTAKDLWEVVVQICSVSNQHKRGNDGRVSLIKHRESTLGIMYRYFMGILFFFPLQEPLVLTTILSLFVKLHNVREDIVNDIAAEHISIWPSSIPNLQSVDFEAVAITVKELVSYALTINANNHFWLIIQADIYFATNQYSAALHYYLQAGAVCSDFFNKMVPPDVYTDQVIKRMIKCCSLLNCHTQVAILCQFLREVDYKTAFKALQEQNSHDAMDSYYEYIWDVTILEYLTYLHHKRGETDKRQIAIKAIGQTELNASNPEEVLQLAAQRRKKKFLQAMAKLYF</sequence>
<name>A0A7K9K660_9PASE</name>
<dbReference type="PANTHER" id="PTHR13350">
    <property type="entry name" value="INTEGRATOR COMPLEX SUBUNIT 8"/>
    <property type="match status" value="1"/>
</dbReference>
<feature type="compositionally biased region" description="Polar residues" evidence="6">
    <location>
        <begin position="11"/>
        <end position="21"/>
    </location>
</feature>
<feature type="non-terminal residue" evidence="8">
    <location>
        <position position="996"/>
    </location>
</feature>
<evidence type="ECO:0000259" key="7">
    <source>
        <dbReference type="Pfam" id="PF25756"/>
    </source>
</evidence>
<evidence type="ECO:0000256" key="4">
    <source>
        <dbReference type="ARBA" id="ARBA00022454"/>
    </source>
</evidence>
<feature type="compositionally biased region" description="Basic and acidic residues" evidence="6">
    <location>
        <begin position="1"/>
        <end position="10"/>
    </location>
</feature>
<dbReference type="Pfam" id="PF25756">
    <property type="entry name" value="TPR_INTS8"/>
    <property type="match status" value="1"/>
</dbReference>
<evidence type="ECO:0000313" key="8">
    <source>
        <dbReference type="EMBL" id="NXH46037.1"/>
    </source>
</evidence>
<proteinExistence type="inferred from homology"/>
<feature type="domain" description="INTS8 TPR repeats" evidence="7">
    <location>
        <begin position="506"/>
        <end position="995"/>
    </location>
</feature>
<keyword evidence="9" id="KW-1185">Reference proteome</keyword>
<dbReference type="InterPro" id="IPR057980">
    <property type="entry name" value="TPR_INTS8"/>
</dbReference>
<evidence type="ECO:0000256" key="1">
    <source>
        <dbReference type="ARBA" id="ARBA00004123"/>
    </source>
</evidence>
<dbReference type="AlphaFoldDB" id="A0A7K9K660"/>
<keyword evidence="4" id="KW-0158">Chromosome</keyword>
<gene>
    <name evidence="8" type="primary">Ints8</name>
    <name evidence="8" type="ORF">DICEXI_R09250</name>
</gene>
<dbReference type="Proteomes" id="UP000523279">
    <property type="component" value="Unassembled WGS sequence"/>
</dbReference>
<dbReference type="InterPro" id="IPR038751">
    <property type="entry name" value="INTS8"/>
</dbReference>
<evidence type="ECO:0000256" key="3">
    <source>
        <dbReference type="ARBA" id="ARBA00007147"/>
    </source>
</evidence>
<organism evidence="8 9">
    <name type="scientific">Dicaeum eximium</name>
    <dbReference type="NCBI Taxonomy" id="667154"/>
    <lineage>
        <taxon>Eukaryota</taxon>
        <taxon>Metazoa</taxon>
        <taxon>Chordata</taxon>
        <taxon>Craniata</taxon>
        <taxon>Vertebrata</taxon>
        <taxon>Euteleostomi</taxon>
        <taxon>Archelosauria</taxon>
        <taxon>Archosauria</taxon>
        <taxon>Dinosauria</taxon>
        <taxon>Saurischia</taxon>
        <taxon>Theropoda</taxon>
        <taxon>Coelurosauria</taxon>
        <taxon>Aves</taxon>
        <taxon>Neognathae</taxon>
        <taxon>Neoaves</taxon>
        <taxon>Telluraves</taxon>
        <taxon>Australaves</taxon>
        <taxon>Passeriformes</taxon>
        <taxon>Passeroidea</taxon>
        <taxon>Dicaeidae</taxon>
        <taxon>Dicaeum</taxon>
    </lineage>
</organism>
<evidence type="ECO:0000256" key="5">
    <source>
        <dbReference type="ARBA" id="ARBA00023242"/>
    </source>
</evidence>
<dbReference type="EMBL" id="VWZP01006994">
    <property type="protein sequence ID" value="NXH46037.1"/>
    <property type="molecule type" value="Genomic_DNA"/>
</dbReference>
<comment type="similarity">
    <text evidence="3">Belongs to the Integrator subunit 8 family.</text>
</comment>
<reference evidence="8 9" key="1">
    <citation type="submission" date="2019-09" db="EMBL/GenBank/DDBJ databases">
        <title>Bird 10,000 Genomes (B10K) Project - Family phase.</title>
        <authorList>
            <person name="Zhang G."/>
        </authorList>
    </citation>
    <scope>NUCLEOTIDE SEQUENCE [LARGE SCALE GENOMIC DNA]</scope>
    <source>
        <strain evidence="8">B10K-DU-001-34</strain>
        <tissue evidence="8">Muscle</tissue>
    </source>
</reference>
<dbReference type="GO" id="GO:0005694">
    <property type="term" value="C:chromosome"/>
    <property type="evidence" value="ECO:0007669"/>
    <property type="project" value="UniProtKB-SubCell"/>
</dbReference>
<dbReference type="GO" id="GO:0032039">
    <property type="term" value="C:integrator complex"/>
    <property type="evidence" value="ECO:0007669"/>
    <property type="project" value="TreeGrafter"/>
</dbReference>